<dbReference type="SMART" id="SM00185">
    <property type="entry name" value="ARM"/>
    <property type="match status" value="4"/>
</dbReference>
<evidence type="ECO:0000256" key="3">
    <source>
        <dbReference type="SAM" id="MobiDB-lite"/>
    </source>
</evidence>
<dbReference type="SMART" id="SM00504">
    <property type="entry name" value="Ubox"/>
    <property type="match status" value="1"/>
</dbReference>
<dbReference type="InterPro" id="IPR045185">
    <property type="entry name" value="PUB22/23/24-like"/>
</dbReference>
<dbReference type="InterPro" id="IPR011989">
    <property type="entry name" value="ARM-like"/>
</dbReference>
<dbReference type="PANTHER" id="PTHR22849:SF163">
    <property type="entry name" value="U-BOX DOMAIN-CONTAINING PROTEIN"/>
    <property type="match status" value="1"/>
</dbReference>
<proteinExistence type="predicted"/>
<comment type="caution">
    <text evidence="5">The sequence shown here is derived from an EMBL/GenBank/DDBJ whole genome shotgun (WGS) entry which is preliminary data.</text>
</comment>
<dbReference type="GO" id="GO:0061630">
    <property type="term" value="F:ubiquitin protein ligase activity"/>
    <property type="evidence" value="ECO:0007669"/>
    <property type="project" value="UniProtKB-EC"/>
</dbReference>
<feature type="domain" description="U-box" evidence="4">
    <location>
        <begin position="32"/>
        <end position="110"/>
    </location>
</feature>
<dbReference type="InterPro" id="IPR013083">
    <property type="entry name" value="Znf_RING/FYVE/PHD"/>
</dbReference>
<dbReference type="SUPFAM" id="SSF57850">
    <property type="entry name" value="RING/U-box"/>
    <property type="match status" value="1"/>
</dbReference>
<dbReference type="Pfam" id="PF04564">
    <property type="entry name" value="U-box"/>
    <property type="match status" value="1"/>
</dbReference>
<dbReference type="AlphaFoldDB" id="A0AAD7UE43"/>
<dbReference type="GO" id="GO:0016567">
    <property type="term" value="P:protein ubiquitination"/>
    <property type="evidence" value="ECO:0007669"/>
    <property type="project" value="InterPro"/>
</dbReference>
<evidence type="ECO:0000259" key="4">
    <source>
        <dbReference type="PROSITE" id="PS51698"/>
    </source>
</evidence>
<protein>
    <recommendedName>
        <fullName evidence="2">RING-type E3 ubiquitin transferase</fullName>
        <ecNumber evidence="2">2.3.2.27</ecNumber>
    </recommendedName>
</protein>
<dbReference type="PANTHER" id="PTHR22849">
    <property type="entry name" value="WDSAM1 PROTEIN"/>
    <property type="match status" value="1"/>
</dbReference>
<dbReference type="SUPFAM" id="SSF48371">
    <property type="entry name" value="ARM repeat"/>
    <property type="match status" value="1"/>
</dbReference>
<dbReference type="Gene3D" id="1.25.10.10">
    <property type="entry name" value="Leucine-rich Repeat Variant"/>
    <property type="match status" value="1"/>
</dbReference>
<sequence>MTLVDVTNARSRCSGRLSEEERRKRSRGSVEAAPVDFVCPLTRQVMRDPGVLSSGHSFERSAVDEWLSQFSSEAEVRCPASSAVLASREVVPNHALRRAIGAWKNESKGRRTTAVEAVDDEVASDASFGDTGADEETEDLRAWADWCLGDLEHDAYVPLKVVPRDVPEAKRRALAFAGVKGRLLSWISRPDTLEAVRGAQLFALYHALPGDRRAAASEAACWRLSSLEAAALAACVRRGGDEALATMLCVGRLWSSHNKTQLMRAGVVEALLDAVEAGLDDFALDLALRELRDFAEHYSRGEPARQQHERGARRSLRSACALRTEEKDPDAVAEDIVADDDASTVTEHNSNANNYNKRASFDDYVKRASFDDYNKRASFDDDQVDDESVTTPRRVVVGRAHAFAGRKKKPRRASSTGPCPRKRSSNGAPFARCSRVAGVLMTHCEKCCDDEQGREDERKNQSKILATLCLAATEGPHDVLALLGDGRVVGYAVDALRSSLESEDAIQFDIGNAAFKLVDFVCQGGGRAPPQQQTPLRRLVAAAAKDAVVEADGLEAVWARVVALRRAAKDNKRAKDWDAWVTVNATSSAVQDAYRLLKDLFAALDDNNPDDDHTGFEANVRALAEDDDFVVVDDDDDADRRDDDDKGVACLCSQGECTPDDVRAAADRIAVVLGDDGVTKNAKRRYSSRLAESGGLDVLCRLLRRDDCRAAAAAALASIVDASDVCDERASRAVVSLGAIKRAVAMLADKSPARAAGTAARLLRALTDLDEFDQLSDDLQRDAIIPDLVQRLAPATLAAALGRPEAREDAAVLVSNCARARRDDADVMTSHPDIVAALVRLLDDPAVKPVALEALADVAFESRICDDAFDAASAVPALANIAREEVQLPKTHLRPALTALAAMVVLHEFAPPVRPAYADARVADLFQDLVDFCDDGTDVDLIYRRARSEKLAFYQTALAILNELQDVHHPKIWCDSHNSWLTPREGLGWSLPDADLA</sequence>
<dbReference type="PROSITE" id="PS51698">
    <property type="entry name" value="U_BOX"/>
    <property type="match status" value="1"/>
</dbReference>
<accession>A0AAD7UE43</accession>
<evidence type="ECO:0000313" key="6">
    <source>
        <dbReference type="Proteomes" id="UP001230188"/>
    </source>
</evidence>
<dbReference type="InterPro" id="IPR000225">
    <property type="entry name" value="Armadillo"/>
</dbReference>
<evidence type="ECO:0000313" key="5">
    <source>
        <dbReference type="EMBL" id="KAJ8603717.1"/>
    </source>
</evidence>
<dbReference type="EMBL" id="JAQMWT010000344">
    <property type="protein sequence ID" value="KAJ8603717.1"/>
    <property type="molecule type" value="Genomic_DNA"/>
</dbReference>
<organism evidence="5 6">
    <name type="scientific">Chrysophaeum taylorii</name>
    <dbReference type="NCBI Taxonomy" id="2483200"/>
    <lineage>
        <taxon>Eukaryota</taxon>
        <taxon>Sar</taxon>
        <taxon>Stramenopiles</taxon>
        <taxon>Ochrophyta</taxon>
        <taxon>Pelagophyceae</taxon>
        <taxon>Pelagomonadales</taxon>
        <taxon>Pelagomonadaceae</taxon>
        <taxon>Chrysophaeum</taxon>
    </lineage>
</organism>
<dbReference type="InterPro" id="IPR003613">
    <property type="entry name" value="Ubox_domain"/>
</dbReference>
<feature type="region of interest" description="Disordered" evidence="3">
    <location>
        <begin position="402"/>
        <end position="427"/>
    </location>
</feature>
<dbReference type="EC" id="2.3.2.27" evidence="2"/>
<reference evidence="5" key="1">
    <citation type="submission" date="2023-01" db="EMBL/GenBank/DDBJ databases">
        <title>Metagenome sequencing of chrysophaentin producing Chrysophaeum taylorii.</title>
        <authorList>
            <person name="Davison J."/>
            <person name="Bewley C."/>
        </authorList>
    </citation>
    <scope>NUCLEOTIDE SEQUENCE</scope>
    <source>
        <strain evidence="5">NIES-1699</strain>
    </source>
</reference>
<evidence type="ECO:0000256" key="2">
    <source>
        <dbReference type="ARBA" id="ARBA00012483"/>
    </source>
</evidence>
<keyword evidence="6" id="KW-1185">Reference proteome</keyword>
<dbReference type="InterPro" id="IPR016024">
    <property type="entry name" value="ARM-type_fold"/>
</dbReference>
<dbReference type="Gene3D" id="3.30.40.10">
    <property type="entry name" value="Zinc/RING finger domain, C3HC4 (zinc finger)"/>
    <property type="match status" value="1"/>
</dbReference>
<dbReference type="Proteomes" id="UP001230188">
    <property type="component" value="Unassembled WGS sequence"/>
</dbReference>
<name>A0AAD7UE43_9STRA</name>
<evidence type="ECO:0000256" key="1">
    <source>
        <dbReference type="ARBA" id="ARBA00000900"/>
    </source>
</evidence>
<gene>
    <name evidence="5" type="ORF">CTAYLR_000209</name>
</gene>
<comment type="catalytic activity">
    <reaction evidence="1">
        <text>S-ubiquitinyl-[E2 ubiquitin-conjugating enzyme]-L-cysteine + [acceptor protein]-L-lysine = [E2 ubiquitin-conjugating enzyme]-L-cysteine + N(6)-ubiquitinyl-[acceptor protein]-L-lysine.</text>
        <dbReference type="EC" id="2.3.2.27"/>
    </reaction>
</comment>